<dbReference type="Pfam" id="PF18962">
    <property type="entry name" value="Por_Secre_tail"/>
    <property type="match status" value="1"/>
</dbReference>
<sequence length="215" mass="23743">MRLHLLIFFALFNTPLIAQTIVYQYDNAGNRILRKQNAPLPVTLISFVAIKTTSSSEEVSGVLSWQTSTEINSDYFKIERSQDGKKWLNIGDVKANGDKSSSSYYSFIDKSPADGENLYRLKMIDKDGSSAYSRIQSLNFDPQISFYPNPVKDLLKIKGAIAGVIQLFNVSGKSVLSLGNIPANGVDVSDLPSGVYLVRITLTNGLLTIKKIVKQ</sequence>
<dbReference type="InterPro" id="IPR013783">
    <property type="entry name" value="Ig-like_fold"/>
</dbReference>
<dbReference type="OrthoDB" id="1466765at2"/>
<keyword evidence="4" id="KW-1185">Reference proteome</keyword>
<feature type="chain" id="PRO_5020542527" evidence="1">
    <location>
        <begin position="19"/>
        <end position="215"/>
    </location>
</feature>
<dbReference type="InterPro" id="IPR026444">
    <property type="entry name" value="Secre_tail"/>
</dbReference>
<evidence type="ECO:0000313" key="3">
    <source>
        <dbReference type="EMBL" id="TKT90649.1"/>
    </source>
</evidence>
<comment type="caution">
    <text evidence="3">The sequence shown here is derived from an EMBL/GenBank/DDBJ whole genome shotgun (WGS) entry which is preliminary data.</text>
</comment>
<evidence type="ECO:0000259" key="2">
    <source>
        <dbReference type="Pfam" id="PF18962"/>
    </source>
</evidence>
<dbReference type="AlphaFoldDB" id="A0A4U6D0G0"/>
<feature type="signal peptide" evidence="1">
    <location>
        <begin position="1"/>
        <end position="18"/>
    </location>
</feature>
<name>A0A4U6D0G0_9BACT</name>
<dbReference type="RefSeq" id="WP_137341817.1">
    <property type="nucleotide sequence ID" value="NZ_BSQH01000002.1"/>
</dbReference>
<dbReference type="EMBL" id="SZVO01000009">
    <property type="protein sequence ID" value="TKT90649.1"/>
    <property type="molecule type" value="Genomic_DNA"/>
</dbReference>
<feature type="domain" description="Secretion system C-terminal sorting" evidence="2">
    <location>
        <begin position="147"/>
        <end position="213"/>
    </location>
</feature>
<evidence type="ECO:0000256" key="1">
    <source>
        <dbReference type="SAM" id="SignalP"/>
    </source>
</evidence>
<dbReference type="Proteomes" id="UP000304900">
    <property type="component" value="Unassembled WGS sequence"/>
</dbReference>
<proteinExistence type="predicted"/>
<accession>A0A4U6D0G0</accession>
<dbReference type="NCBIfam" id="TIGR04183">
    <property type="entry name" value="Por_Secre_tail"/>
    <property type="match status" value="1"/>
</dbReference>
<reference evidence="3 4" key="1">
    <citation type="submission" date="2019-05" db="EMBL/GenBank/DDBJ databases">
        <title>Dyadobacter AR-3-8 sp. nov., isolated from arctic soil.</title>
        <authorList>
            <person name="Chaudhary D.K."/>
        </authorList>
    </citation>
    <scope>NUCLEOTIDE SEQUENCE [LARGE SCALE GENOMIC DNA]</scope>
    <source>
        <strain evidence="3 4">AR-3-8</strain>
    </source>
</reference>
<evidence type="ECO:0000313" key="4">
    <source>
        <dbReference type="Proteomes" id="UP000304900"/>
    </source>
</evidence>
<protein>
    <submittedName>
        <fullName evidence="3">T9SS type A sorting domain-containing protein</fullName>
    </submittedName>
</protein>
<dbReference type="Gene3D" id="2.60.40.10">
    <property type="entry name" value="Immunoglobulins"/>
    <property type="match status" value="1"/>
</dbReference>
<keyword evidence="1" id="KW-0732">Signal</keyword>
<gene>
    <name evidence="3" type="ORF">FDK13_20230</name>
</gene>
<organism evidence="3 4">
    <name type="scientific">Dyadobacter frigoris</name>
    <dbReference type="NCBI Taxonomy" id="2576211"/>
    <lineage>
        <taxon>Bacteria</taxon>
        <taxon>Pseudomonadati</taxon>
        <taxon>Bacteroidota</taxon>
        <taxon>Cytophagia</taxon>
        <taxon>Cytophagales</taxon>
        <taxon>Spirosomataceae</taxon>
        <taxon>Dyadobacter</taxon>
    </lineage>
</organism>